<sequence length="84" mass="9430">MSTIKILRNDVFHALAGLNLQKAYGPDRVPPIILKNCASFCLSTSTLPSCWKFAYIQLVPKKGDCSDPSKYRPMSLMSYLSKIF</sequence>
<proteinExistence type="predicted"/>
<dbReference type="Proteomes" id="UP000324222">
    <property type="component" value="Unassembled WGS sequence"/>
</dbReference>
<dbReference type="EMBL" id="VSRR010006856">
    <property type="protein sequence ID" value="MPC45707.1"/>
    <property type="molecule type" value="Genomic_DNA"/>
</dbReference>
<evidence type="ECO:0000313" key="1">
    <source>
        <dbReference type="EMBL" id="MPC45707.1"/>
    </source>
</evidence>
<reference evidence="1 2" key="1">
    <citation type="submission" date="2019-05" db="EMBL/GenBank/DDBJ databases">
        <title>Another draft genome of Portunus trituberculatus and its Hox gene families provides insights of decapod evolution.</title>
        <authorList>
            <person name="Jeong J.-H."/>
            <person name="Song I."/>
            <person name="Kim S."/>
            <person name="Choi T."/>
            <person name="Kim D."/>
            <person name="Ryu S."/>
            <person name="Kim W."/>
        </authorList>
    </citation>
    <scope>NUCLEOTIDE SEQUENCE [LARGE SCALE GENOMIC DNA]</scope>
    <source>
        <tissue evidence="1">Muscle</tissue>
    </source>
</reference>
<protein>
    <submittedName>
        <fullName evidence="1">Uncharacterized protein</fullName>
    </submittedName>
</protein>
<gene>
    <name evidence="1" type="ORF">E2C01_039413</name>
</gene>
<keyword evidence="2" id="KW-1185">Reference proteome</keyword>
<dbReference type="AlphaFoldDB" id="A0A5B7FJL6"/>
<dbReference type="PANTHER" id="PTHR33395">
    <property type="entry name" value="TRANSCRIPTASE, PUTATIVE-RELATED-RELATED"/>
    <property type="match status" value="1"/>
</dbReference>
<organism evidence="1 2">
    <name type="scientific">Portunus trituberculatus</name>
    <name type="common">Swimming crab</name>
    <name type="synonym">Neptunus trituberculatus</name>
    <dbReference type="NCBI Taxonomy" id="210409"/>
    <lineage>
        <taxon>Eukaryota</taxon>
        <taxon>Metazoa</taxon>
        <taxon>Ecdysozoa</taxon>
        <taxon>Arthropoda</taxon>
        <taxon>Crustacea</taxon>
        <taxon>Multicrustacea</taxon>
        <taxon>Malacostraca</taxon>
        <taxon>Eumalacostraca</taxon>
        <taxon>Eucarida</taxon>
        <taxon>Decapoda</taxon>
        <taxon>Pleocyemata</taxon>
        <taxon>Brachyura</taxon>
        <taxon>Eubrachyura</taxon>
        <taxon>Portunoidea</taxon>
        <taxon>Portunidae</taxon>
        <taxon>Portuninae</taxon>
        <taxon>Portunus</taxon>
    </lineage>
</organism>
<evidence type="ECO:0000313" key="2">
    <source>
        <dbReference type="Proteomes" id="UP000324222"/>
    </source>
</evidence>
<dbReference type="PANTHER" id="PTHR33395:SF22">
    <property type="entry name" value="REVERSE TRANSCRIPTASE DOMAIN-CONTAINING PROTEIN"/>
    <property type="match status" value="1"/>
</dbReference>
<accession>A0A5B7FJL6</accession>
<comment type="caution">
    <text evidence="1">The sequence shown here is derived from an EMBL/GenBank/DDBJ whole genome shotgun (WGS) entry which is preliminary data.</text>
</comment>
<name>A0A5B7FJL6_PORTR</name>